<gene>
    <name evidence="5" type="ORF">SAMN02745229_00975</name>
</gene>
<dbReference type="InterPro" id="IPR046335">
    <property type="entry name" value="LacI/GalR-like_sensor"/>
</dbReference>
<name>A0A1M5WAF9_BUTFI</name>
<evidence type="ECO:0000259" key="4">
    <source>
        <dbReference type="PROSITE" id="PS50887"/>
    </source>
</evidence>
<dbReference type="Proteomes" id="UP000184278">
    <property type="component" value="Unassembled WGS sequence"/>
</dbReference>
<dbReference type="STRING" id="1121131.SAMN02745229_00975"/>
<evidence type="ECO:0000256" key="2">
    <source>
        <dbReference type="ARBA" id="ARBA00023125"/>
    </source>
</evidence>
<dbReference type="NCBIfam" id="TIGR00254">
    <property type="entry name" value="GGDEF"/>
    <property type="match status" value="1"/>
</dbReference>
<evidence type="ECO:0000256" key="1">
    <source>
        <dbReference type="ARBA" id="ARBA00023015"/>
    </source>
</evidence>
<feature type="domain" description="GGDEF" evidence="4">
    <location>
        <begin position="492"/>
        <end position="622"/>
    </location>
</feature>
<dbReference type="InterPro" id="IPR028082">
    <property type="entry name" value="Peripla_BP_I"/>
</dbReference>
<keyword evidence="1" id="KW-0805">Transcription regulation</keyword>
<dbReference type="EMBL" id="FQXK01000007">
    <property type="protein sequence ID" value="SHH84482.1"/>
    <property type="molecule type" value="Genomic_DNA"/>
</dbReference>
<dbReference type="PROSITE" id="PS50887">
    <property type="entry name" value="GGDEF"/>
    <property type="match status" value="1"/>
</dbReference>
<dbReference type="CDD" id="cd06267">
    <property type="entry name" value="PBP1_LacI_sugar_binding-like"/>
    <property type="match status" value="1"/>
</dbReference>
<protein>
    <submittedName>
        <fullName evidence="5">Diguanylate cyclase (GGDEF) domain-containing protein</fullName>
    </submittedName>
</protein>
<dbReference type="Pfam" id="PF13377">
    <property type="entry name" value="Peripla_BP_3"/>
    <property type="match status" value="1"/>
</dbReference>
<evidence type="ECO:0000256" key="3">
    <source>
        <dbReference type="ARBA" id="ARBA00023163"/>
    </source>
</evidence>
<keyword evidence="2" id="KW-0238">DNA-binding</keyword>
<dbReference type="InterPro" id="IPR043128">
    <property type="entry name" value="Rev_trsase/Diguanyl_cyclase"/>
</dbReference>
<organism evidence="5 6">
    <name type="scientific">Butyrivibrio fibrisolvens DSM 3071</name>
    <dbReference type="NCBI Taxonomy" id="1121131"/>
    <lineage>
        <taxon>Bacteria</taxon>
        <taxon>Bacillati</taxon>
        <taxon>Bacillota</taxon>
        <taxon>Clostridia</taxon>
        <taxon>Lachnospirales</taxon>
        <taxon>Lachnospiraceae</taxon>
        <taxon>Butyrivibrio</taxon>
    </lineage>
</organism>
<dbReference type="SMART" id="SM00267">
    <property type="entry name" value="GGDEF"/>
    <property type="match status" value="1"/>
</dbReference>
<dbReference type="OrthoDB" id="1835616at2"/>
<dbReference type="SUPFAM" id="SSF53822">
    <property type="entry name" value="Periplasmic binding protein-like I"/>
    <property type="match status" value="1"/>
</dbReference>
<dbReference type="Pfam" id="PF00990">
    <property type="entry name" value="GGDEF"/>
    <property type="match status" value="1"/>
</dbReference>
<keyword evidence="3" id="KW-0804">Transcription</keyword>
<dbReference type="CDD" id="cd01949">
    <property type="entry name" value="GGDEF"/>
    <property type="match status" value="1"/>
</dbReference>
<evidence type="ECO:0000313" key="6">
    <source>
        <dbReference type="Proteomes" id="UP000184278"/>
    </source>
</evidence>
<dbReference type="PANTHER" id="PTHR30146">
    <property type="entry name" value="LACI-RELATED TRANSCRIPTIONAL REPRESSOR"/>
    <property type="match status" value="1"/>
</dbReference>
<dbReference type="PANTHER" id="PTHR30146:SF24">
    <property type="entry name" value="XYLOSE OPERON REGULATORY PROTEIN"/>
    <property type="match status" value="1"/>
</dbReference>
<dbReference type="AlphaFoldDB" id="A0A1M5WAF9"/>
<keyword evidence="6" id="KW-1185">Reference proteome</keyword>
<proteinExistence type="predicted"/>
<dbReference type="Gene3D" id="3.30.70.270">
    <property type="match status" value="1"/>
</dbReference>
<evidence type="ECO:0000313" key="5">
    <source>
        <dbReference type="EMBL" id="SHH84482.1"/>
    </source>
</evidence>
<sequence>MINGKKVVALCTYRIYEPQEFAFISELSENLKSNNCHLFIYTLNSEIGIATDTSPEIEVFDLIPYDKIDVVVIMNEKIKVRDVSQSIIDRASSNNIPVVVVDGEFENVSMVRYDYAKGFENVVKHIIEDHKVKKPHFMAGHKNNSFSNERLEVFKKVLAQNNMPFDDSMVSYGDFWALPCRTATQEILKRDVLPDSIICANDIMAINVCDVLSEAGIRVPEDVIVSGFDGIDEAFLSTPGITTAVCDNTELANAVFESVMESLSGHANETKLVEPVFIPNESCGCQRKELHKKSTVSELNNLFYHHEDEIHVYQNIISQVMTNKDVLQNIYYLKANHGNYALAVIEKSCFDLEQNYFYDDVEKGDRLVVFDPYIEDYNPYPYDPNTIVPHLDKLMESGEPLIFNSLVYMGKCCGFVCYAYPRTMLIDYNQTSNLTNCFEMSIGGYVLTRHQKYLRDKLSTMYQNDALTGLYNRLAFLSKIDERIHATGILGKKVNIIMLDLNDLKKINDNLGHMAGDKAIKAVATALKDSCPEEAICVRTGGDEMLALLIGDYDIDGILPEIEKKLQQSSDELGFKVSASIGTSSLPYKRGEETISKAIGLADERMYVMKRTMKNANKSTAS</sequence>
<dbReference type="RefSeq" id="WP_073385956.1">
    <property type="nucleotide sequence ID" value="NZ_FQXK01000007.1"/>
</dbReference>
<dbReference type="GeneID" id="89510114"/>
<dbReference type="InterPro" id="IPR000160">
    <property type="entry name" value="GGDEF_dom"/>
</dbReference>
<accession>A0A1M5WAF9</accession>
<dbReference type="Gene3D" id="3.40.50.2300">
    <property type="match status" value="2"/>
</dbReference>
<dbReference type="GO" id="GO:0003700">
    <property type="term" value="F:DNA-binding transcription factor activity"/>
    <property type="evidence" value="ECO:0007669"/>
    <property type="project" value="TreeGrafter"/>
</dbReference>
<reference evidence="6" key="1">
    <citation type="submission" date="2016-11" db="EMBL/GenBank/DDBJ databases">
        <authorList>
            <person name="Varghese N."/>
            <person name="Submissions S."/>
        </authorList>
    </citation>
    <scope>NUCLEOTIDE SEQUENCE [LARGE SCALE GENOMIC DNA]</scope>
    <source>
        <strain evidence="6">DSM 3071</strain>
    </source>
</reference>
<dbReference type="InterPro" id="IPR029787">
    <property type="entry name" value="Nucleotide_cyclase"/>
</dbReference>
<dbReference type="SUPFAM" id="SSF55073">
    <property type="entry name" value="Nucleotide cyclase"/>
    <property type="match status" value="1"/>
</dbReference>
<dbReference type="GO" id="GO:0000976">
    <property type="term" value="F:transcription cis-regulatory region binding"/>
    <property type="evidence" value="ECO:0007669"/>
    <property type="project" value="TreeGrafter"/>
</dbReference>